<feature type="domain" description="DNA-directed DNA polymerase family B exonuclease" evidence="10">
    <location>
        <begin position="4"/>
        <end position="240"/>
    </location>
</feature>
<dbReference type="PANTHER" id="PTHR10322">
    <property type="entry name" value="DNA POLYMERASE CATALYTIC SUBUNIT"/>
    <property type="match status" value="1"/>
</dbReference>
<dbReference type="NCBIfam" id="TIGR00592">
    <property type="entry name" value="pol2"/>
    <property type="match status" value="1"/>
</dbReference>
<dbReference type="PANTHER" id="PTHR10322:SF23">
    <property type="entry name" value="DNA POLYMERASE DELTA CATALYTIC SUBUNIT"/>
    <property type="match status" value="1"/>
</dbReference>
<dbReference type="FunFam" id="1.10.132.60:FF:000001">
    <property type="entry name" value="DNA polymerase"/>
    <property type="match status" value="1"/>
</dbReference>
<evidence type="ECO:0000313" key="12">
    <source>
        <dbReference type="Proteomes" id="UP001328107"/>
    </source>
</evidence>
<feature type="non-terminal residue" evidence="11">
    <location>
        <position position="762"/>
    </location>
</feature>
<evidence type="ECO:0000259" key="10">
    <source>
        <dbReference type="Pfam" id="PF03104"/>
    </source>
</evidence>
<evidence type="ECO:0000256" key="1">
    <source>
        <dbReference type="ARBA" id="ARBA00005755"/>
    </source>
</evidence>
<dbReference type="EMBL" id="BTRK01000006">
    <property type="protein sequence ID" value="GMR62245.1"/>
    <property type="molecule type" value="Genomic_DNA"/>
</dbReference>
<keyword evidence="12" id="KW-1185">Reference proteome</keyword>
<dbReference type="InterPro" id="IPR050240">
    <property type="entry name" value="DNA_pol_type-B"/>
</dbReference>
<dbReference type="Gene3D" id="1.10.287.690">
    <property type="entry name" value="Helix hairpin bin"/>
    <property type="match status" value="1"/>
</dbReference>
<gene>
    <name evidence="11" type="ORF">PMAYCL1PPCAC_32440</name>
</gene>
<dbReference type="InterPro" id="IPR006134">
    <property type="entry name" value="DNA-dir_DNA_pol_B_multi_dom"/>
</dbReference>
<dbReference type="Proteomes" id="UP001328107">
    <property type="component" value="Unassembled WGS sequence"/>
</dbReference>
<dbReference type="PROSITE" id="PS00116">
    <property type="entry name" value="DNA_POLYMERASE_B"/>
    <property type="match status" value="1"/>
</dbReference>
<dbReference type="InterPro" id="IPR036397">
    <property type="entry name" value="RNaseH_sf"/>
</dbReference>
<dbReference type="InterPro" id="IPR023211">
    <property type="entry name" value="DNA_pol_palm_dom_sf"/>
</dbReference>
<evidence type="ECO:0000256" key="6">
    <source>
        <dbReference type="ARBA" id="ARBA00023125"/>
    </source>
</evidence>
<dbReference type="InterPro" id="IPR017964">
    <property type="entry name" value="DNA-dir_DNA_pol_B_CS"/>
</dbReference>
<dbReference type="InterPro" id="IPR012337">
    <property type="entry name" value="RNaseH-like_sf"/>
</dbReference>
<evidence type="ECO:0000256" key="2">
    <source>
        <dbReference type="ARBA" id="ARBA00022679"/>
    </source>
</evidence>
<dbReference type="EC" id="2.7.7.7" evidence="8"/>
<dbReference type="SMART" id="SM00486">
    <property type="entry name" value="POLBc"/>
    <property type="match status" value="1"/>
</dbReference>
<dbReference type="AlphaFoldDB" id="A0AAN5DHE8"/>
<dbReference type="GO" id="GO:0006297">
    <property type="term" value="P:nucleotide-excision repair, DNA gap filling"/>
    <property type="evidence" value="ECO:0007669"/>
    <property type="project" value="TreeGrafter"/>
</dbReference>
<dbReference type="Gene3D" id="3.30.420.10">
    <property type="entry name" value="Ribonuclease H-like superfamily/Ribonuclease H"/>
    <property type="match status" value="1"/>
</dbReference>
<dbReference type="GO" id="GO:0003677">
    <property type="term" value="F:DNA binding"/>
    <property type="evidence" value="ECO:0007669"/>
    <property type="project" value="UniProtKB-KW"/>
</dbReference>
<keyword evidence="2 8" id="KW-0808">Transferase</keyword>
<feature type="non-terminal residue" evidence="11">
    <location>
        <position position="1"/>
    </location>
</feature>
<keyword evidence="5 8" id="KW-0239">DNA-directed DNA polymerase</keyword>
<evidence type="ECO:0000256" key="8">
    <source>
        <dbReference type="RuleBase" id="RU000442"/>
    </source>
</evidence>
<reference evidence="12" key="1">
    <citation type="submission" date="2022-10" db="EMBL/GenBank/DDBJ databases">
        <title>Genome assembly of Pristionchus species.</title>
        <authorList>
            <person name="Yoshida K."/>
            <person name="Sommer R.J."/>
        </authorList>
    </citation>
    <scope>NUCLEOTIDE SEQUENCE [LARGE SCALE GENOMIC DNA]</scope>
    <source>
        <strain evidence="12">RS5460</strain>
    </source>
</reference>
<organism evidence="11 12">
    <name type="scientific">Pristionchus mayeri</name>
    <dbReference type="NCBI Taxonomy" id="1317129"/>
    <lineage>
        <taxon>Eukaryota</taxon>
        <taxon>Metazoa</taxon>
        <taxon>Ecdysozoa</taxon>
        <taxon>Nematoda</taxon>
        <taxon>Chromadorea</taxon>
        <taxon>Rhabditida</taxon>
        <taxon>Rhabditina</taxon>
        <taxon>Diplogasteromorpha</taxon>
        <taxon>Diplogasteroidea</taxon>
        <taxon>Neodiplogasteridae</taxon>
        <taxon>Pristionchus</taxon>
    </lineage>
</organism>
<dbReference type="SUPFAM" id="SSF56672">
    <property type="entry name" value="DNA/RNA polymerases"/>
    <property type="match status" value="1"/>
</dbReference>
<keyword evidence="4 8" id="KW-0235">DNA replication</keyword>
<dbReference type="InterPro" id="IPR006133">
    <property type="entry name" value="DNA-dir_DNA_pol_B_exonuc"/>
</dbReference>
<keyword evidence="3 8" id="KW-0548">Nucleotidyltransferase</keyword>
<dbReference type="InterPro" id="IPR042087">
    <property type="entry name" value="DNA_pol_B_thumb"/>
</dbReference>
<evidence type="ECO:0000313" key="11">
    <source>
        <dbReference type="EMBL" id="GMR62245.1"/>
    </source>
</evidence>
<dbReference type="GO" id="GO:0003887">
    <property type="term" value="F:DNA-directed DNA polymerase activity"/>
    <property type="evidence" value="ECO:0007669"/>
    <property type="project" value="UniProtKB-KW"/>
</dbReference>
<evidence type="ECO:0000256" key="3">
    <source>
        <dbReference type="ARBA" id="ARBA00022695"/>
    </source>
</evidence>
<dbReference type="PRINTS" id="PR00106">
    <property type="entry name" value="DNAPOLB"/>
</dbReference>
<dbReference type="Gene3D" id="3.90.1600.10">
    <property type="entry name" value="Palm domain of DNA polymerase"/>
    <property type="match status" value="1"/>
</dbReference>
<evidence type="ECO:0000256" key="5">
    <source>
        <dbReference type="ARBA" id="ARBA00022932"/>
    </source>
</evidence>
<dbReference type="FunFam" id="3.30.420.10:FF:000004">
    <property type="entry name" value="DNA polymerase"/>
    <property type="match status" value="1"/>
</dbReference>
<dbReference type="Pfam" id="PF03104">
    <property type="entry name" value="DNA_pol_B_exo1"/>
    <property type="match status" value="1"/>
</dbReference>
<keyword evidence="6 8" id="KW-0238">DNA-binding</keyword>
<dbReference type="CDD" id="cd05533">
    <property type="entry name" value="POLBc_delta"/>
    <property type="match status" value="1"/>
</dbReference>
<dbReference type="SUPFAM" id="SSF53098">
    <property type="entry name" value="Ribonuclease H-like"/>
    <property type="match status" value="1"/>
</dbReference>
<dbReference type="Pfam" id="PF00136">
    <property type="entry name" value="DNA_pol_B"/>
    <property type="match status" value="1"/>
</dbReference>
<sequence>QLGKLFEANIDASVKFMAHTGLVGCGWVEVPSKKGQVMPENSMMSRCQIEVTCNYKDLIVHSPDGEWADIAPLRTLSFDIECLRRKGLFPDPDHDSIIQISNIVKQQSQCEPFIRNCFVLGTCACIAGAHIIECKTEKELLERWAEFVRLVDPDIITGYNILNFDLPYILDRAKIIGLPLVAQLGRQKDRASEVSDTALFSRQLGNRVNKHIDIPGRVIFDVLQVVQRDYKLRCYKLNSVSDHFLNEQKEDVKHSMIPDLYNGDDQSRRRLAINCMKDSILPLRLLDKLMSIVNYIEMARVTGVPLSFLLTHGQQIKVLSMLLRRCRNEGFLLPVREANASMDLSYEGATVIEPLRGFYNEPIATLDFASLYPSIMIAHNLCYTTLMEGPQGKEGIDYIKTPAGNYFCTKERRRGLLTISLAQDLLAARKKAKDDLNKEKDEFKRMVYNGRQLVLKISANSVYGFTGASNGKLPCLEISSSVAAFGRQMIDLTKQTVEETYTKGYLGGKCPADAQVVYGDTDSVMVKFGVSAVADAMELGRHAATEVSKQFMAPIKLEFEKVYYPFLLVNKKRYAGFCFTRPDKHDNMDCKGLETVRRDICPLVASVMSTCLEKILVEGNAEQALIYAKKMISDLLSNKIDISQLIISKELTKSREKYQSKQAHVELAARMKRRDPGSAPILGDRVPYVFVATAKNVPAYKKAEDPVYVQDNNIPIDTQYYLTNQMAKPLARIFQPILGDRAEKILIEGEHTRARSVEQSGV</sequence>
<dbReference type="GO" id="GO:0008296">
    <property type="term" value="F:3'-5'-DNA exonuclease activity"/>
    <property type="evidence" value="ECO:0007669"/>
    <property type="project" value="TreeGrafter"/>
</dbReference>
<dbReference type="Gene3D" id="2.40.50.730">
    <property type="match status" value="1"/>
</dbReference>
<evidence type="ECO:0000256" key="4">
    <source>
        <dbReference type="ARBA" id="ARBA00022705"/>
    </source>
</evidence>
<dbReference type="CDD" id="cd05777">
    <property type="entry name" value="DNA_polB_delta_exo"/>
    <property type="match status" value="1"/>
</dbReference>
<protein>
    <recommendedName>
        <fullName evidence="8">DNA polymerase</fullName>
        <ecNumber evidence="8">2.7.7.7</ecNumber>
    </recommendedName>
</protein>
<comment type="catalytic activity">
    <reaction evidence="7 8">
        <text>DNA(n) + a 2'-deoxyribonucleoside 5'-triphosphate = DNA(n+1) + diphosphate</text>
        <dbReference type="Rhea" id="RHEA:22508"/>
        <dbReference type="Rhea" id="RHEA-COMP:17339"/>
        <dbReference type="Rhea" id="RHEA-COMP:17340"/>
        <dbReference type="ChEBI" id="CHEBI:33019"/>
        <dbReference type="ChEBI" id="CHEBI:61560"/>
        <dbReference type="ChEBI" id="CHEBI:173112"/>
        <dbReference type="EC" id="2.7.7.7"/>
    </reaction>
</comment>
<proteinExistence type="inferred from homology"/>
<dbReference type="GO" id="GO:0045004">
    <property type="term" value="P:DNA replication proofreading"/>
    <property type="evidence" value="ECO:0007669"/>
    <property type="project" value="TreeGrafter"/>
</dbReference>
<name>A0AAN5DHE8_9BILA</name>
<dbReference type="InterPro" id="IPR006172">
    <property type="entry name" value="DNA-dir_DNA_pol_B"/>
</dbReference>
<dbReference type="GO" id="GO:0006287">
    <property type="term" value="P:base-excision repair, gap-filling"/>
    <property type="evidence" value="ECO:0007669"/>
    <property type="project" value="TreeGrafter"/>
</dbReference>
<dbReference type="InterPro" id="IPR043502">
    <property type="entry name" value="DNA/RNA_pol_sf"/>
</dbReference>
<feature type="domain" description="DNA-directed DNA polymerase family B multifunctional" evidence="9">
    <location>
        <begin position="304"/>
        <end position="737"/>
    </location>
</feature>
<evidence type="ECO:0000256" key="7">
    <source>
        <dbReference type="ARBA" id="ARBA00049244"/>
    </source>
</evidence>
<comment type="similarity">
    <text evidence="1 8">Belongs to the DNA polymerase type-B family.</text>
</comment>
<evidence type="ECO:0000259" key="9">
    <source>
        <dbReference type="Pfam" id="PF00136"/>
    </source>
</evidence>
<accession>A0AAN5DHE8</accession>
<comment type="caution">
    <text evidence="11">The sequence shown here is derived from an EMBL/GenBank/DDBJ whole genome shotgun (WGS) entry which is preliminary data.</text>
</comment>
<dbReference type="Gene3D" id="1.10.132.60">
    <property type="entry name" value="DNA polymerase family B, C-terminal domain"/>
    <property type="match status" value="1"/>
</dbReference>
<dbReference type="GO" id="GO:0043625">
    <property type="term" value="C:delta DNA polymerase complex"/>
    <property type="evidence" value="ECO:0007669"/>
    <property type="project" value="TreeGrafter"/>
</dbReference>
<dbReference type="GO" id="GO:0000166">
    <property type="term" value="F:nucleotide binding"/>
    <property type="evidence" value="ECO:0007669"/>
    <property type="project" value="InterPro"/>
</dbReference>